<reference evidence="1 2" key="1">
    <citation type="submission" date="2020-04" db="EMBL/GenBank/DDBJ databases">
        <title>Whole genome sequencing of clinical and environmental type strains of Ochrobactrum.</title>
        <authorList>
            <person name="Dharne M."/>
        </authorList>
    </citation>
    <scope>NUCLEOTIDE SEQUENCE [LARGE SCALE GENOMIC DNA]</scope>
    <source>
        <strain evidence="1 2">DSM 13340</strain>
    </source>
</reference>
<sequence>MADLLKIQSTSSLFEFGSTDMHFTSALRYPVFVAGKNYAGNPSILRTPMLRDMVETHLAEEARLLPNAIWLPLGPNAEEAVLHLVGKGHLSRNNVMAGMPHPSGANAERIAVFTGRKSPSLASNKTNPDKLLQAAERLKKQIAGLKMGEAA</sequence>
<accession>A0A7X6JE73</accession>
<evidence type="ECO:0000313" key="2">
    <source>
        <dbReference type="Proteomes" id="UP000558475"/>
    </source>
</evidence>
<organism evidence="1 2">
    <name type="scientific">Brucella tritici</name>
    <dbReference type="NCBI Taxonomy" id="94626"/>
    <lineage>
        <taxon>Bacteria</taxon>
        <taxon>Pseudomonadati</taxon>
        <taxon>Pseudomonadota</taxon>
        <taxon>Alphaproteobacteria</taxon>
        <taxon>Hyphomicrobiales</taxon>
        <taxon>Brucellaceae</taxon>
        <taxon>Brucella/Ochrobactrum group</taxon>
        <taxon>Brucella</taxon>
    </lineage>
</organism>
<proteinExistence type="predicted"/>
<comment type="caution">
    <text evidence="1">The sequence shown here is derived from an EMBL/GenBank/DDBJ whole genome shotgun (WGS) entry which is preliminary data.</text>
</comment>
<gene>
    <name evidence="1" type="ORF">HGG76_27300</name>
</gene>
<dbReference type="AlphaFoldDB" id="A0A7X6JE73"/>
<protein>
    <recommendedName>
        <fullName evidence="3">Uracil-DNA glycosylase-like domain-containing protein</fullName>
    </recommendedName>
</protein>
<name>A0A7X6JE73_9HYPH</name>
<evidence type="ECO:0008006" key="3">
    <source>
        <dbReference type="Google" id="ProtNLM"/>
    </source>
</evidence>
<evidence type="ECO:0000313" key="1">
    <source>
        <dbReference type="EMBL" id="NKW11310.1"/>
    </source>
</evidence>
<dbReference type="Proteomes" id="UP000558475">
    <property type="component" value="Unassembled WGS sequence"/>
</dbReference>
<dbReference type="EMBL" id="JAAXZB010000005">
    <property type="protein sequence ID" value="NKW11310.1"/>
    <property type="molecule type" value="Genomic_DNA"/>
</dbReference>